<reference evidence="1" key="1">
    <citation type="submission" date="2021-01" db="EMBL/GenBank/DDBJ databases">
        <title>A chromosome-scale assembly of European eel, Anguilla anguilla.</title>
        <authorList>
            <person name="Henkel C."/>
            <person name="Jong-Raadsen S.A."/>
            <person name="Dufour S."/>
            <person name="Weltzien F.-A."/>
            <person name="Palstra A.P."/>
            <person name="Pelster B."/>
            <person name="Spaink H.P."/>
            <person name="Van Den Thillart G.E."/>
            <person name="Jansen H."/>
            <person name="Zahm M."/>
            <person name="Klopp C."/>
            <person name="Cedric C."/>
            <person name="Louis A."/>
            <person name="Berthelot C."/>
            <person name="Parey E."/>
            <person name="Roest Crollius H."/>
            <person name="Montfort J."/>
            <person name="Robinson-Rechavi M."/>
            <person name="Bucao C."/>
            <person name="Bouchez O."/>
            <person name="Gislard M."/>
            <person name="Lluch J."/>
            <person name="Milhes M."/>
            <person name="Lampietro C."/>
            <person name="Lopez Roques C."/>
            <person name="Donnadieu C."/>
            <person name="Braasch I."/>
            <person name="Desvignes T."/>
            <person name="Postlethwait J."/>
            <person name="Bobe J."/>
            <person name="Guiguen Y."/>
            <person name="Dirks R."/>
        </authorList>
    </citation>
    <scope>NUCLEOTIDE SEQUENCE</scope>
    <source>
        <strain evidence="1">Tag_6206</strain>
        <tissue evidence="1">Liver</tissue>
    </source>
</reference>
<dbReference type="Proteomes" id="UP001044222">
    <property type="component" value="Chromosome 15"/>
</dbReference>
<evidence type="ECO:0000313" key="1">
    <source>
        <dbReference type="EMBL" id="KAG5834919.1"/>
    </source>
</evidence>
<dbReference type="AlphaFoldDB" id="A0A9D3LQ89"/>
<protein>
    <submittedName>
        <fullName evidence="1">Uncharacterized protein</fullName>
    </submittedName>
</protein>
<organism evidence="1 2">
    <name type="scientific">Anguilla anguilla</name>
    <name type="common">European freshwater eel</name>
    <name type="synonym">Muraena anguilla</name>
    <dbReference type="NCBI Taxonomy" id="7936"/>
    <lineage>
        <taxon>Eukaryota</taxon>
        <taxon>Metazoa</taxon>
        <taxon>Chordata</taxon>
        <taxon>Craniata</taxon>
        <taxon>Vertebrata</taxon>
        <taxon>Euteleostomi</taxon>
        <taxon>Actinopterygii</taxon>
        <taxon>Neopterygii</taxon>
        <taxon>Teleostei</taxon>
        <taxon>Anguilliformes</taxon>
        <taxon>Anguillidae</taxon>
        <taxon>Anguilla</taxon>
    </lineage>
</organism>
<dbReference type="EMBL" id="JAFIRN010000015">
    <property type="protein sequence ID" value="KAG5834919.1"/>
    <property type="molecule type" value="Genomic_DNA"/>
</dbReference>
<proteinExistence type="predicted"/>
<gene>
    <name evidence="1" type="ORF">ANANG_G00266660</name>
</gene>
<sequence>MSKGLVYARLVRVRIYAACTSRSTSRKITSAATQGRCSRFYIWTGCELEYWVWRLIQCIVWCLLQKRLHTIDGTIGLLRLEDAITPQGQTMVTNKTK</sequence>
<name>A0A9D3LQ89_ANGAN</name>
<accession>A0A9D3LQ89</accession>
<keyword evidence="2" id="KW-1185">Reference proteome</keyword>
<evidence type="ECO:0000313" key="2">
    <source>
        <dbReference type="Proteomes" id="UP001044222"/>
    </source>
</evidence>
<comment type="caution">
    <text evidence="1">The sequence shown here is derived from an EMBL/GenBank/DDBJ whole genome shotgun (WGS) entry which is preliminary data.</text>
</comment>